<keyword evidence="2" id="KW-0614">Plasmid</keyword>
<name>A0ABY4GDY0_9BACT</name>
<keyword evidence="3" id="KW-1185">Reference proteome</keyword>
<evidence type="ECO:0000256" key="1">
    <source>
        <dbReference type="SAM" id="MobiDB-lite"/>
    </source>
</evidence>
<evidence type="ECO:0000313" key="3">
    <source>
        <dbReference type="Proteomes" id="UP000830401"/>
    </source>
</evidence>
<protein>
    <submittedName>
        <fullName evidence="2">Uncharacterized protein</fullName>
    </submittedName>
</protein>
<dbReference type="EMBL" id="CP095064">
    <property type="protein sequence ID" value="UOQ68990.1"/>
    <property type="molecule type" value="Genomic_DNA"/>
</dbReference>
<dbReference type="Proteomes" id="UP000830401">
    <property type="component" value="Plasmid unnamed3"/>
</dbReference>
<accession>A0ABY4GDY0</accession>
<geneLocation type="plasmid" evidence="2 3">
    <name>unnamed3</name>
</geneLocation>
<feature type="region of interest" description="Disordered" evidence="1">
    <location>
        <begin position="1"/>
        <end position="48"/>
    </location>
</feature>
<sequence>MRRERSREQGTTLASMHELQARELKPSPLFRTTKNPAAASGNPFKEGWRQPAELALKQLEQAVYAPT</sequence>
<proteinExistence type="predicted"/>
<reference evidence="2" key="1">
    <citation type="submission" date="2022-04" db="EMBL/GenBank/DDBJ databases">
        <title>Hymenobacter sp. isolated from the air.</title>
        <authorList>
            <person name="Won M."/>
            <person name="Lee C.-M."/>
            <person name="Woen H.-Y."/>
            <person name="Kwon S.-W."/>
        </authorList>
    </citation>
    <scope>NUCLEOTIDE SEQUENCE</scope>
    <source>
        <strain evidence="2">5420S-77</strain>
        <plasmid evidence="2">unnamed3</plasmid>
    </source>
</reference>
<organism evidence="2 3">
    <name type="scientific">Hymenobacter volaticus</name>
    <dbReference type="NCBI Taxonomy" id="2932254"/>
    <lineage>
        <taxon>Bacteria</taxon>
        <taxon>Pseudomonadati</taxon>
        <taxon>Bacteroidota</taxon>
        <taxon>Cytophagia</taxon>
        <taxon>Cytophagales</taxon>
        <taxon>Hymenobacteraceae</taxon>
        <taxon>Hymenobacter</taxon>
    </lineage>
</organism>
<evidence type="ECO:0000313" key="2">
    <source>
        <dbReference type="EMBL" id="UOQ68990.1"/>
    </source>
</evidence>
<dbReference type="RefSeq" id="WP_245126729.1">
    <property type="nucleotide sequence ID" value="NZ_CP095064.1"/>
</dbReference>
<gene>
    <name evidence="2" type="ORF">MUN86_26150</name>
</gene>